<proteinExistence type="predicted"/>
<dbReference type="CDD" id="cd07010">
    <property type="entry name" value="cupin_PMI_type_I_N_bac"/>
    <property type="match status" value="1"/>
</dbReference>
<feature type="active site" evidence="6">
    <location>
        <position position="194"/>
    </location>
</feature>
<dbReference type="Proteomes" id="UP000477010">
    <property type="component" value="Unassembled WGS sequence"/>
</dbReference>
<keyword evidence="9" id="KW-0413">Isomerase</keyword>
<evidence type="ECO:0000256" key="1">
    <source>
        <dbReference type="ARBA" id="ARBA00022723"/>
    </source>
</evidence>
<reference evidence="9 10" key="1">
    <citation type="journal article" date="2019" name="Nat. Med.">
        <title>A library of human gut bacterial isolates paired with longitudinal multiomics data enables mechanistic microbiome research.</title>
        <authorList>
            <person name="Poyet M."/>
            <person name="Groussin M."/>
            <person name="Gibbons S.M."/>
            <person name="Avila-Pacheco J."/>
            <person name="Jiang X."/>
            <person name="Kearney S.M."/>
            <person name="Perrotta A.R."/>
            <person name="Berdy B."/>
            <person name="Zhao S."/>
            <person name="Lieberman T.D."/>
            <person name="Swanson P.K."/>
            <person name="Smith M."/>
            <person name="Roesemann S."/>
            <person name="Alexander J.E."/>
            <person name="Rich S.A."/>
            <person name="Livny J."/>
            <person name="Vlamakis H."/>
            <person name="Clish C."/>
            <person name="Bullock K."/>
            <person name="Deik A."/>
            <person name="Scott J."/>
            <person name="Pierce K.A."/>
            <person name="Xavier R.J."/>
            <person name="Alm E.J."/>
        </authorList>
    </citation>
    <scope>NUCLEOTIDE SEQUENCE [LARGE SCALE GENOMIC DNA]</scope>
    <source>
        <strain evidence="9 10">BIOML-B9</strain>
    </source>
</reference>
<feature type="domain" description="Phosphomannose isomerase type I catalytic" evidence="7">
    <location>
        <begin position="3"/>
        <end position="102"/>
    </location>
</feature>
<dbReference type="RefSeq" id="WP_154244619.1">
    <property type="nucleotide sequence ID" value="NZ_WKPZ01000032.1"/>
</dbReference>
<evidence type="ECO:0000259" key="8">
    <source>
        <dbReference type="Pfam" id="PF21621"/>
    </source>
</evidence>
<dbReference type="Gene3D" id="2.60.120.10">
    <property type="entry name" value="Jelly Rolls"/>
    <property type="match status" value="2"/>
</dbReference>
<feature type="binding site" evidence="5">
    <location>
        <position position="174"/>
    </location>
    <ligand>
        <name>Zn(2+)</name>
        <dbReference type="ChEBI" id="CHEBI:29105"/>
    </ligand>
</feature>
<evidence type="ECO:0000313" key="10">
    <source>
        <dbReference type="Proteomes" id="UP000477010"/>
    </source>
</evidence>
<evidence type="ECO:0000256" key="6">
    <source>
        <dbReference type="PIRSR" id="PIRSR036894-2"/>
    </source>
</evidence>
<dbReference type="InterPro" id="IPR011051">
    <property type="entry name" value="RmlC_Cupin_sf"/>
</dbReference>
<dbReference type="PIRSF" id="PIRSF036894">
    <property type="entry name" value="PMI_Firm_short"/>
    <property type="match status" value="1"/>
</dbReference>
<dbReference type="InterPro" id="IPR051804">
    <property type="entry name" value="Carb_Metab_Reg_Kinase/Isom"/>
</dbReference>
<dbReference type="GO" id="GO:0004476">
    <property type="term" value="F:mannose-6-phosphate isomerase activity"/>
    <property type="evidence" value="ECO:0007669"/>
    <property type="project" value="InterPro"/>
</dbReference>
<dbReference type="Pfam" id="PF21621">
    <property type="entry name" value="MPI_cupin_dom"/>
    <property type="match status" value="1"/>
</dbReference>
<dbReference type="InterPro" id="IPR046457">
    <property type="entry name" value="PMI_typeI_cat"/>
</dbReference>
<dbReference type="SUPFAM" id="SSF51182">
    <property type="entry name" value="RmlC-like cupins"/>
    <property type="match status" value="1"/>
</dbReference>
<evidence type="ECO:0000256" key="3">
    <source>
        <dbReference type="ARBA" id="ARBA00029741"/>
    </source>
</evidence>
<evidence type="ECO:0000256" key="4">
    <source>
        <dbReference type="ARBA" id="ARBA00030762"/>
    </source>
</evidence>
<dbReference type="Pfam" id="PF20511">
    <property type="entry name" value="PMI_typeI_cat"/>
    <property type="match status" value="1"/>
</dbReference>
<comment type="cofactor">
    <cofactor evidence="5">
        <name>Zn(2+)</name>
        <dbReference type="ChEBI" id="CHEBI:29105"/>
    </cofactor>
    <text evidence="5">Binds 1 zinc ion per subunit.</text>
</comment>
<protein>
    <recommendedName>
        <fullName evidence="3">Phosphohexomutase</fullName>
    </recommendedName>
    <alternativeName>
        <fullName evidence="4">Phosphomannose isomerase</fullName>
    </alternativeName>
</protein>
<gene>
    <name evidence="9" type="ORF">GKD85_09785</name>
</gene>
<dbReference type="InterPro" id="IPR014628">
    <property type="entry name" value="Man6P_isomerase_Firm_short"/>
</dbReference>
<feature type="binding site" evidence="5">
    <location>
        <position position="116"/>
    </location>
    <ligand>
        <name>Zn(2+)</name>
        <dbReference type="ChEBI" id="CHEBI:29105"/>
    </ligand>
</feature>
<name>A0A6A8KJB4_9FIRM</name>
<keyword evidence="2 5" id="KW-0862">Zinc</keyword>
<dbReference type="AlphaFoldDB" id="A0A6A8KJB4"/>
<accession>A0A6A8KJB4</accession>
<sequence>MAILKLQPACRETIWGGQRLRKDYHMQYEGANIAEAWMLSCHPSAPSMIENGTYAGKTLQQYLDAEGPQVLGSFGMLFHPFPILIKLIDAAQPLSIQVHPSNFYAINREHQYGKTEMWYVVDAEPGAFLYYGFRQQITREEFARRIEDNTLPEVLNAVPVCKGDCFYIPSGTVHAIGKGILIAEVQQNSDVTYRVYDYDRRDATGKLRQLHTEQAEDVAKRTPPRDDYNFGGHLIRCEYFTVDRMTGSFTDVCDDESFTSLVILDGNGTLIGENEKIPLRKGDSFFLPANSGSYRVEGNTVILKTRVGTI</sequence>
<evidence type="ECO:0000313" key="9">
    <source>
        <dbReference type="EMBL" id="MSC81102.1"/>
    </source>
</evidence>
<dbReference type="PANTHER" id="PTHR42742:SF3">
    <property type="entry name" value="FRUCTOKINASE"/>
    <property type="match status" value="1"/>
</dbReference>
<evidence type="ECO:0000256" key="2">
    <source>
        <dbReference type="ARBA" id="ARBA00022833"/>
    </source>
</evidence>
<feature type="binding site" evidence="5">
    <location>
        <position position="99"/>
    </location>
    <ligand>
        <name>Zn(2+)</name>
        <dbReference type="ChEBI" id="CHEBI:29105"/>
    </ligand>
</feature>
<evidence type="ECO:0000256" key="5">
    <source>
        <dbReference type="PIRSR" id="PIRSR036894-1"/>
    </source>
</evidence>
<organism evidence="9 10">
    <name type="scientific">Faecalibacterium prausnitzii</name>
    <dbReference type="NCBI Taxonomy" id="853"/>
    <lineage>
        <taxon>Bacteria</taxon>
        <taxon>Bacillati</taxon>
        <taxon>Bacillota</taxon>
        <taxon>Clostridia</taxon>
        <taxon>Eubacteriales</taxon>
        <taxon>Oscillospiraceae</taxon>
        <taxon>Faecalibacterium</taxon>
    </lineage>
</organism>
<dbReference type="InterPro" id="IPR014710">
    <property type="entry name" value="RmlC-like_jellyroll"/>
</dbReference>
<dbReference type="GO" id="GO:0008270">
    <property type="term" value="F:zinc ion binding"/>
    <property type="evidence" value="ECO:0007669"/>
    <property type="project" value="InterPro"/>
</dbReference>
<keyword evidence="1 5" id="KW-0479">Metal-binding</keyword>
<dbReference type="GO" id="GO:0005975">
    <property type="term" value="P:carbohydrate metabolic process"/>
    <property type="evidence" value="ECO:0007669"/>
    <property type="project" value="InterPro"/>
</dbReference>
<dbReference type="EMBL" id="WKQE01000013">
    <property type="protein sequence ID" value="MSC81102.1"/>
    <property type="molecule type" value="Genomic_DNA"/>
</dbReference>
<feature type="domain" description="Mannose-6-phosphate isomerase cupin" evidence="8">
    <location>
        <begin position="235"/>
        <end position="303"/>
    </location>
</feature>
<dbReference type="InterPro" id="IPR049071">
    <property type="entry name" value="MPI_cupin_dom"/>
</dbReference>
<dbReference type="PANTHER" id="PTHR42742">
    <property type="entry name" value="TRANSCRIPTIONAL REPRESSOR MPRA"/>
    <property type="match status" value="1"/>
</dbReference>
<comment type="caution">
    <text evidence="9">The sequence shown here is derived from an EMBL/GenBank/DDBJ whole genome shotgun (WGS) entry which is preliminary data.</text>
</comment>
<evidence type="ECO:0000259" key="7">
    <source>
        <dbReference type="Pfam" id="PF20511"/>
    </source>
</evidence>